<dbReference type="Proteomes" id="UP000243217">
    <property type="component" value="Unassembled WGS sequence"/>
</dbReference>
<protein>
    <submittedName>
        <fullName evidence="1">Uncharacterized protein</fullName>
    </submittedName>
</protein>
<evidence type="ECO:0000313" key="1">
    <source>
        <dbReference type="EMBL" id="OQS03845.1"/>
    </source>
</evidence>
<dbReference type="PANTHER" id="PTHR16219">
    <property type="entry name" value="AUGMIN SUBUNIT 4 FAMILY MEMBER"/>
    <property type="match status" value="1"/>
</dbReference>
<dbReference type="GO" id="GO:0051225">
    <property type="term" value="P:spindle assembly"/>
    <property type="evidence" value="ECO:0007669"/>
    <property type="project" value="InterPro"/>
</dbReference>
<evidence type="ECO:0000313" key="2">
    <source>
        <dbReference type="Proteomes" id="UP000243217"/>
    </source>
</evidence>
<keyword evidence="2" id="KW-1185">Reference proteome</keyword>
<reference evidence="1 2" key="1">
    <citation type="journal article" date="2014" name="Genome Biol. Evol.">
        <title>The secreted proteins of Achlya hypogyna and Thraustotheca clavata identify the ancestral oomycete secretome and reveal gene acquisitions by horizontal gene transfer.</title>
        <authorList>
            <person name="Misner I."/>
            <person name="Blouin N."/>
            <person name="Leonard G."/>
            <person name="Richards T.A."/>
            <person name="Lane C.E."/>
        </authorList>
    </citation>
    <scope>NUCLEOTIDE SEQUENCE [LARGE SCALE GENOMIC DNA]</scope>
    <source>
        <strain evidence="1 2">ATCC 34112</strain>
    </source>
</reference>
<dbReference type="EMBL" id="JNBS01000748">
    <property type="protein sequence ID" value="OQS03845.1"/>
    <property type="molecule type" value="Genomic_DNA"/>
</dbReference>
<dbReference type="OrthoDB" id="661220at2759"/>
<dbReference type="PANTHER" id="PTHR16219:SF1">
    <property type="entry name" value="HAUS AUGMIN-LIKE COMPLEX SUBUNIT 4"/>
    <property type="match status" value="1"/>
</dbReference>
<dbReference type="GO" id="GO:0007098">
    <property type="term" value="P:centrosome cycle"/>
    <property type="evidence" value="ECO:0007669"/>
    <property type="project" value="TreeGrafter"/>
</dbReference>
<proteinExistence type="predicted"/>
<comment type="caution">
    <text evidence="1">The sequence shown here is derived from an EMBL/GenBank/DDBJ whole genome shotgun (WGS) entry which is preliminary data.</text>
</comment>
<name>A0A1W0A0P9_9STRA</name>
<dbReference type="GO" id="GO:0070652">
    <property type="term" value="C:HAUS complex"/>
    <property type="evidence" value="ECO:0007669"/>
    <property type="project" value="InterPro"/>
</dbReference>
<gene>
    <name evidence="1" type="ORF">THRCLA_21047</name>
</gene>
<dbReference type="InterPro" id="IPR029327">
    <property type="entry name" value="HAUS4"/>
</dbReference>
<dbReference type="STRING" id="74557.A0A1W0A0P9"/>
<sequence>MNAIFARKLLALGDVEQYLSRTTNSEQPLLGLTVIALYEALGIEDQTQLNSIRHRIQRSIIPDLERRIKDKCRLLCDITQPIQNTEMTSLPLAHAEQLPVEILKVKSMNVMLEKDLTEMQEAHDIRVQEMSEKMKKYSQILQETIKLRDQSQFMSNKIISLEVYISAMQKKIELLVKQLQVETYSETKIKALHRIHQKLVERHDSSLQFNHELQAKLRQYEQLGPSFVATADQFTQTQKKISEKEKWIASLDV</sequence>
<dbReference type="GO" id="GO:0051011">
    <property type="term" value="F:microtubule minus-end binding"/>
    <property type="evidence" value="ECO:0007669"/>
    <property type="project" value="TreeGrafter"/>
</dbReference>
<dbReference type="AlphaFoldDB" id="A0A1W0A0P9"/>
<dbReference type="Pfam" id="PF14735">
    <property type="entry name" value="HAUS4"/>
    <property type="match status" value="1"/>
</dbReference>
<organism evidence="1 2">
    <name type="scientific">Thraustotheca clavata</name>
    <dbReference type="NCBI Taxonomy" id="74557"/>
    <lineage>
        <taxon>Eukaryota</taxon>
        <taxon>Sar</taxon>
        <taxon>Stramenopiles</taxon>
        <taxon>Oomycota</taxon>
        <taxon>Saprolegniomycetes</taxon>
        <taxon>Saprolegniales</taxon>
        <taxon>Achlyaceae</taxon>
        <taxon>Thraustotheca</taxon>
    </lineage>
</organism>
<accession>A0A1W0A0P9</accession>